<gene>
    <name evidence="1" type="ORF">BMF97_10965</name>
</gene>
<organism evidence="1 2">
    <name type="scientific">Elizabethkingia meningoseptica</name>
    <name type="common">Chryseobacterium meningosepticum</name>
    <dbReference type="NCBI Taxonomy" id="238"/>
    <lineage>
        <taxon>Bacteria</taxon>
        <taxon>Pseudomonadati</taxon>
        <taxon>Bacteroidota</taxon>
        <taxon>Flavobacteriia</taxon>
        <taxon>Flavobacteriales</taxon>
        <taxon>Weeksellaceae</taxon>
        <taxon>Elizabethkingia</taxon>
    </lineage>
</organism>
<evidence type="ECO:0008006" key="3">
    <source>
        <dbReference type="Google" id="ProtNLM"/>
    </source>
</evidence>
<reference evidence="1 2" key="1">
    <citation type="submission" date="2016-11" db="EMBL/GenBank/DDBJ databases">
        <title>Genome sequence and comparative genomic analysis of clinical strain Elizabethkingia meningoseptica 61421 PRCM.</title>
        <authorList>
            <person name="Wang M."/>
            <person name="Hu S."/>
            <person name="Cao L."/>
            <person name="Jiang T."/>
            <person name="Zhou Y."/>
            <person name="Ming D."/>
        </authorList>
    </citation>
    <scope>NUCLEOTIDE SEQUENCE [LARGE SCALE GENOMIC DNA]</scope>
    <source>
        <strain evidence="1 2">61421 PRCM</strain>
    </source>
</reference>
<accession>A0A1T3F876</accession>
<proteinExistence type="predicted"/>
<evidence type="ECO:0000313" key="1">
    <source>
        <dbReference type="EMBL" id="OOH95339.1"/>
    </source>
</evidence>
<name>A0A1T3F876_ELIME</name>
<comment type="caution">
    <text evidence="1">The sequence shown here is derived from an EMBL/GenBank/DDBJ whole genome shotgun (WGS) entry which is preliminary data.</text>
</comment>
<dbReference type="RefSeq" id="WP_077564697.1">
    <property type="nucleotide sequence ID" value="NZ_CP016378.1"/>
</dbReference>
<dbReference type="STRING" id="238.BBD35_17545"/>
<dbReference type="NCBIfam" id="TIGR01200">
    <property type="entry name" value="GLPGLI"/>
    <property type="match status" value="1"/>
</dbReference>
<sequence>MKRLFSFTVLLGFGILINAQVPGANRFFYELTFKAKKDAPETEKVMTILDVASDRSVYRDFTIPSQDSVAKEQYQALKKNSPAMLAILPNKLAKPVFPWRITKLYPEMKEIYQEYFIDANYQYTFEHKFNWKILSDKKKISAYNCQNASVEFGGRKWNAWFTTEIPIQDGPYKFYGLPGLIVKIEDEAKEYSWELKGNKKLDNFEEYSFAELLFPNRKKVIDTSKEKFMKLQSGFKNDPLSSMRGVFPAEMMSMPFDGNMTLRDFLNDQEKQLKKMYSTENPIELK</sequence>
<evidence type="ECO:0000313" key="2">
    <source>
        <dbReference type="Proteomes" id="UP000188947"/>
    </source>
</evidence>
<protein>
    <recommendedName>
        <fullName evidence="3">GLPGLI family protein</fullName>
    </recommendedName>
</protein>
<dbReference type="InterPro" id="IPR005901">
    <property type="entry name" value="GLPGLI"/>
</dbReference>
<dbReference type="EMBL" id="MPOG01000011">
    <property type="protein sequence ID" value="OOH95339.1"/>
    <property type="molecule type" value="Genomic_DNA"/>
</dbReference>
<dbReference type="Proteomes" id="UP000188947">
    <property type="component" value="Unassembled WGS sequence"/>
</dbReference>
<dbReference type="Pfam" id="PF09697">
    <property type="entry name" value="Porph_ging"/>
    <property type="match status" value="1"/>
</dbReference>
<dbReference type="OrthoDB" id="1440774at2"/>
<keyword evidence="2" id="KW-1185">Reference proteome</keyword>
<dbReference type="AlphaFoldDB" id="A0A1T3F876"/>